<comment type="caution">
    <text evidence="2">The sequence shown here is derived from an EMBL/GenBank/DDBJ whole genome shotgun (WGS) entry which is preliminary data.</text>
</comment>
<dbReference type="RefSeq" id="WP_087186190.1">
    <property type="nucleotide sequence ID" value="NZ_DBFOLJ010000007.1"/>
</dbReference>
<feature type="transmembrane region" description="Helical" evidence="1">
    <location>
        <begin position="20"/>
        <end position="41"/>
    </location>
</feature>
<dbReference type="EMBL" id="NFHO01000004">
    <property type="protein sequence ID" value="OUN43385.1"/>
    <property type="molecule type" value="Genomic_DNA"/>
</dbReference>
<feature type="transmembrane region" description="Helical" evidence="1">
    <location>
        <begin position="103"/>
        <end position="136"/>
    </location>
</feature>
<keyword evidence="1" id="KW-1133">Transmembrane helix</keyword>
<dbReference type="AlphaFoldDB" id="A0A1Y3U5F4"/>
<feature type="transmembrane region" description="Helical" evidence="1">
    <location>
        <begin position="53"/>
        <end position="83"/>
    </location>
</feature>
<evidence type="ECO:0000256" key="1">
    <source>
        <dbReference type="SAM" id="Phobius"/>
    </source>
</evidence>
<organism evidence="2 3">
    <name type="scientific">Enorma massiliensis</name>
    <dbReference type="NCBI Taxonomy" id="1472761"/>
    <lineage>
        <taxon>Bacteria</taxon>
        <taxon>Bacillati</taxon>
        <taxon>Actinomycetota</taxon>
        <taxon>Coriobacteriia</taxon>
        <taxon>Coriobacteriales</taxon>
        <taxon>Coriobacteriaceae</taxon>
        <taxon>Enorma</taxon>
    </lineage>
</organism>
<protein>
    <submittedName>
        <fullName evidence="2">DUF4956 domain-containing protein</fullName>
    </submittedName>
</protein>
<accession>A0A1Y3U5F4</accession>
<dbReference type="eggNOG" id="COG1285">
    <property type="taxonomic scope" value="Bacteria"/>
</dbReference>
<dbReference type="STRING" id="1118060.GCA_000311845_00676"/>
<reference evidence="3" key="1">
    <citation type="submission" date="2017-04" db="EMBL/GenBank/DDBJ databases">
        <title>Function of individual gut microbiota members based on whole genome sequencing of pure cultures obtained from chicken caecum.</title>
        <authorList>
            <person name="Medvecky M."/>
            <person name="Cejkova D."/>
            <person name="Polansky O."/>
            <person name="Karasova D."/>
            <person name="Kubasova T."/>
            <person name="Cizek A."/>
            <person name="Rychlik I."/>
        </authorList>
    </citation>
    <scope>NUCLEOTIDE SEQUENCE [LARGE SCALE GENOMIC DNA]</scope>
    <source>
        <strain evidence="3">An70</strain>
    </source>
</reference>
<gene>
    <name evidence="2" type="ORF">B5G21_04420</name>
</gene>
<keyword evidence="3" id="KW-1185">Reference proteome</keyword>
<name>A0A1Y3U5F4_9ACTN</name>
<keyword evidence="1" id="KW-0472">Membrane</keyword>
<dbReference type="Pfam" id="PF16316">
    <property type="entry name" value="DUF4956"/>
    <property type="match status" value="1"/>
</dbReference>
<dbReference type="Proteomes" id="UP000196560">
    <property type="component" value="Unassembled WGS sequence"/>
</dbReference>
<sequence length="231" mass="24566">MTFNDIFKSSFLDRIDAVPPLDAILALALACALGLFIVLIYKKTSTNVMHSTSFEATLVALTLITTLVILAVSSNVLLSLGMVGALSIVRFRTPVKEPMDIVFLFWCIAVGIVLAAGLLFLAVVGCIAIGLVLLIFANTRTMDRPFMLVVRCSGETVDTAERAVEALVASSTKRHVLKAKDRSAAGEGTGALDLTYEVRLKDGETAFIDALCAIEGVGDASLVSYNGDYLG</sequence>
<evidence type="ECO:0000313" key="2">
    <source>
        <dbReference type="EMBL" id="OUN43385.1"/>
    </source>
</evidence>
<proteinExistence type="predicted"/>
<evidence type="ECO:0000313" key="3">
    <source>
        <dbReference type="Proteomes" id="UP000196560"/>
    </source>
</evidence>
<dbReference type="InterPro" id="IPR032531">
    <property type="entry name" value="DUF4956"/>
</dbReference>
<keyword evidence="1" id="KW-0812">Transmembrane</keyword>